<dbReference type="RefSeq" id="WP_344789523.1">
    <property type="nucleotide sequence ID" value="NZ_BAABCA010000008.1"/>
</dbReference>
<organism evidence="1 2">
    <name type="scientific">Postechiella marina</name>
    <dbReference type="NCBI Taxonomy" id="943941"/>
    <lineage>
        <taxon>Bacteria</taxon>
        <taxon>Pseudomonadati</taxon>
        <taxon>Bacteroidota</taxon>
        <taxon>Flavobacteriia</taxon>
        <taxon>Flavobacteriales</taxon>
        <taxon>Flavobacteriaceae</taxon>
        <taxon>Postechiella</taxon>
    </lineage>
</organism>
<accession>A0ABP8CIA8</accession>
<dbReference type="EMBL" id="BAABCA010000008">
    <property type="protein sequence ID" value="GAA4239402.1"/>
    <property type="molecule type" value="Genomic_DNA"/>
</dbReference>
<comment type="caution">
    <text evidence="1">The sequence shown here is derived from an EMBL/GenBank/DDBJ whole genome shotgun (WGS) entry which is preliminary data.</text>
</comment>
<dbReference type="SUPFAM" id="SSF69360">
    <property type="entry name" value="Cell wall binding repeat"/>
    <property type="match status" value="2"/>
</dbReference>
<dbReference type="InterPro" id="IPR032774">
    <property type="entry name" value="WG_beta_rep"/>
</dbReference>
<evidence type="ECO:0000313" key="1">
    <source>
        <dbReference type="EMBL" id="GAA4239402.1"/>
    </source>
</evidence>
<dbReference type="Pfam" id="PF14903">
    <property type="entry name" value="WG_beta_rep"/>
    <property type="match status" value="6"/>
</dbReference>
<name>A0ABP8CIA8_9FLAO</name>
<protein>
    <recommendedName>
        <fullName evidence="3">WG repeat-containing protein</fullName>
    </recommendedName>
</protein>
<evidence type="ECO:0000313" key="2">
    <source>
        <dbReference type="Proteomes" id="UP001501496"/>
    </source>
</evidence>
<dbReference type="PANTHER" id="PTHR37841:SF1">
    <property type="entry name" value="DUF3298 DOMAIN-CONTAINING PROTEIN"/>
    <property type="match status" value="1"/>
</dbReference>
<dbReference type="Proteomes" id="UP001501496">
    <property type="component" value="Unassembled WGS sequence"/>
</dbReference>
<dbReference type="PANTHER" id="PTHR37841">
    <property type="entry name" value="GLR2918 PROTEIN"/>
    <property type="match status" value="1"/>
</dbReference>
<sequence>MKNKLTILLFLISTSWTFSQEKIKADIDIINFLGRVPQKTESNSLSDNLLRILYYKIQPKEYPKIGYLNTKGEKIIEPKFNMGSDFFDDYANVIKDSLYGYVNRDGKETYFENYTDVFFYYGDAGIAKKNGKYGLINRKGDSLTEFKYTMVSNFGFNHYKCQTENKKSHILDSNGKIIFNKNLEFDIQSHYFEQDSIIIFRETKARKKLNGLVNINGEVIIQPKYENIHFINDSELYVVKNGKKYGFINKSGKEVIPLIYDKVGFNINENLIPALKDGKWGFINRENETKIPFEYDDASAFLNGLAFVKKGGNYGCINTKNKVKVKFNLKKTKYPFFTNNLALFEENGKYGFINKKGNIKIPAIYDKAFPFVNELAYVGIEGKVGYINEKGKEIIPIKYKQLWFESDGIIRYVD</sequence>
<reference evidence="2" key="1">
    <citation type="journal article" date="2019" name="Int. J. Syst. Evol. Microbiol.">
        <title>The Global Catalogue of Microorganisms (GCM) 10K type strain sequencing project: providing services to taxonomists for standard genome sequencing and annotation.</title>
        <authorList>
            <consortium name="The Broad Institute Genomics Platform"/>
            <consortium name="The Broad Institute Genome Sequencing Center for Infectious Disease"/>
            <person name="Wu L."/>
            <person name="Ma J."/>
        </authorList>
    </citation>
    <scope>NUCLEOTIDE SEQUENCE [LARGE SCALE GENOMIC DNA]</scope>
    <source>
        <strain evidence="2">JCM 17630</strain>
    </source>
</reference>
<gene>
    <name evidence="1" type="ORF">GCM10022291_33560</name>
</gene>
<keyword evidence="2" id="KW-1185">Reference proteome</keyword>
<evidence type="ECO:0008006" key="3">
    <source>
        <dbReference type="Google" id="ProtNLM"/>
    </source>
</evidence>
<proteinExistence type="predicted"/>